<protein>
    <recommendedName>
        <fullName evidence="8">Peptidase S8/S53 domain-containing protein</fullName>
    </recommendedName>
</protein>
<evidence type="ECO:0000256" key="2">
    <source>
        <dbReference type="ARBA" id="ARBA00022729"/>
    </source>
</evidence>
<evidence type="ECO:0000256" key="1">
    <source>
        <dbReference type="ARBA" id="ARBA00011073"/>
    </source>
</evidence>
<dbReference type="Gene3D" id="3.50.30.30">
    <property type="match status" value="1"/>
</dbReference>
<dbReference type="AlphaFoldDB" id="A0A921R5Y3"/>
<dbReference type="GO" id="GO:0004252">
    <property type="term" value="F:serine-type endopeptidase activity"/>
    <property type="evidence" value="ECO:0007669"/>
    <property type="project" value="InterPro"/>
</dbReference>
<evidence type="ECO:0000259" key="5">
    <source>
        <dbReference type="Pfam" id="PF17766"/>
    </source>
</evidence>
<dbReference type="PROSITE" id="PS51892">
    <property type="entry name" value="SUBTILASE"/>
    <property type="match status" value="1"/>
</dbReference>
<sequence>MYKVSGMMMAVAAAIDAAVKDGVDIILLSLSDNNLTQFFNNSLAIKALSVEHNGVFVVLMRGNSGPNASMVLNSDGHDGHAGIVFIDTDGWSQENGGDGLVLVDTSSPPKLVLSLSAGEELKHYIALSAYPVASFSFPCTTVIAENRAPMVATFSSWVSNPIAPQLLKPDLIAPGQDVLAAWKGGSYMMASKTSMSCPHVASVATLVRKKHTGWTLAMMRSALVTIAATLDNTGWNILDNYMHVFMTNPGLATCTRPPLPDGPADLNYSSFVVVFGGHGGILPLTRMVLKHVEVTITPMVLEFKECMETKTYMVDFRAKARRDREAAWDLGHIVWESKKQQMRSAVAFHFVDGP</sequence>
<proteinExistence type="inferred from homology"/>
<feature type="domain" description="Subtilisin-like protease fibronectin type-III" evidence="5">
    <location>
        <begin position="290"/>
        <end position="347"/>
    </location>
</feature>
<keyword evidence="2" id="KW-0732">Signal</keyword>
<dbReference type="Pfam" id="PF17766">
    <property type="entry name" value="fn3_6"/>
    <property type="match status" value="1"/>
</dbReference>
<feature type="domain" description="Peptidase S8/S53" evidence="4">
    <location>
        <begin position="7"/>
        <end position="235"/>
    </location>
</feature>
<organism evidence="6 7">
    <name type="scientific">Sorghum bicolor</name>
    <name type="common">Sorghum</name>
    <name type="synonym">Sorghum vulgare</name>
    <dbReference type="NCBI Taxonomy" id="4558"/>
    <lineage>
        <taxon>Eukaryota</taxon>
        <taxon>Viridiplantae</taxon>
        <taxon>Streptophyta</taxon>
        <taxon>Embryophyta</taxon>
        <taxon>Tracheophyta</taxon>
        <taxon>Spermatophyta</taxon>
        <taxon>Magnoliopsida</taxon>
        <taxon>Liliopsida</taxon>
        <taxon>Poales</taxon>
        <taxon>Poaceae</taxon>
        <taxon>PACMAD clade</taxon>
        <taxon>Panicoideae</taxon>
        <taxon>Andropogonodae</taxon>
        <taxon>Andropogoneae</taxon>
        <taxon>Sorghinae</taxon>
        <taxon>Sorghum</taxon>
    </lineage>
</organism>
<dbReference type="Gene3D" id="2.60.40.2310">
    <property type="match status" value="1"/>
</dbReference>
<dbReference type="InterPro" id="IPR036852">
    <property type="entry name" value="Peptidase_S8/S53_dom_sf"/>
</dbReference>
<dbReference type="SUPFAM" id="SSF52743">
    <property type="entry name" value="Subtilisin-like"/>
    <property type="match status" value="1"/>
</dbReference>
<gene>
    <name evidence="6" type="ORF">BDA96_04G229900</name>
</gene>
<dbReference type="PANTHER" id="PTHR10795">
    <property type="entry name" value="PROPROTEIN CONVERTASE SUBTILISIN/KEXIN"/>
    <property type="match status" value="1"/>
</dbReference>
<evidence type="ECO:0000313" key="7">
    <source>
        <dbReference type="Proteomes" id="UP000807115"/>
    </source>
</evidence>
<dbReference type="EMBL" id="CM027683">
    <property type="protein sequence ID" value="KAG0533869.1"/>
    <property type="molecule type" value="Genomic_DNA"/>
</dbReference>
<comment type="caution">
    <text evidence="3">Lacks conserved residue(s) required for the propagation of feature annotation.</text>
</comment>
<comment type="caution">
    <text evidence="6">The sequence shown here is derived from an EMBL/GenBank/DDBJ whole genome shotgun (WGS) entry which is preliminary data.</text>
</comment>
<comment type="similarity">
    <text evidence="1 3">Belongs to the peptidase S8 family.</text>
</comment>
<dbReference type="Gene3D" id="3.40.50.200">
    <property type="entry name" value="Peptidase S8/S53 domain"/>
    <property type="match status" value="2"/>
</dbReference>
<reference evidence="6" key="2">
    <citation type="submission" date="2020-10" db="EMBL/GenBank/DDBJ databases">
        <authorList>
            <person name="Cooper E.A."/>
            <person name="Brenton Z.W."/>
            <person name="Flinn B.S."/>
            <person name="Jenkins J."/>
            <person name="Shu S."/>
            <person name="Flowers D."/>
            <person name="Luo F."/>
            <person name="Wang Y."/>
            <person name="Xia P."/>
            <person name="Barry K."/>
            <person name="Daum C."/>
            <person name="Lipzen A."/>
            <person name="Yoshinaga Y."/>
            <person name="Schmutz J."/>
            <person name="Saski C."/>
            <person name="Vermerris W."/>
            <person name="Kresovich S."/>
        </authorList>
    </citation>
    <scope>NUCLEOTIDE SEQUENCE</scope>
</reference>
<dbReference type="Proteomes" id="UP000807115">
    <property type="component" value="Chromosome 4"/>
</dbReference>
<dbReference type="InterPro" id="IPR045051">
    <property type="entry name" value="SBT"/>
</dbReference>
<dbReference type="Pfam" id="PF00082">
    <property type="entry name" value="Peptidase_S8"/>
    <property type="match status" value="1"/>
</dbReference>
<dbReference type="GO" id="GO:0006508">
    <property type="term" value="P:proteolysis"/>
    <property type="evidence" value="ECO:0007669"/>
    <property type="project" value="InterPro"/>
</dbReference>
<evidence type="ECO:0000256" key="3">
    <source>
        <dbReference type="PROSITE-ProRule" id="PRU01240"/>
    </source>
</evidence>
<evidence type="ECO:0000313" key="6">
    <source>
        <dbReference type="EMBL" id="KAG0533869.1"/>
    </source>
</evidence>
<accession>A0A921R5Y3</accession>
<name>A0A921R5Y3_SORBI</name>
<reference evidence="6" key="1">
    <citation type="journal article" date="2019" name="BMC Genomics">
        <title>A new reference genome for Sorghum bicolor reveals high levels of sequence similarity between sweet and grain genotypes: implications for the genetics of sugar metabolism.</title>
        <authorList>
            <person name="Cooper E.A."/>
            <person name="Brenton Z.W."/>
            <person name="Flinn B.S."/>
            <person name="Jenkins J."/>
            <person name="Shu S."/>
            <person name="Flowers D."/>
            <person name="Luo F."/>
            <person name="Wang Y."/>
            <person name="Xia P."/>
            <person name="Barry K."/>
            <person name="Daum C."/>
            <person name="Lipzen A."/>
            <person name="Yoshinaga Y."/>
            <person name="Schmutz J."/>
            <person name="Saski C."/>
            <person name="Vermerris W."/>
            <person name="Kresovich S."/>
        </authorList>
    </citation>
    <scope>NUCLEOTIDE SEQUENCE</scope>
</reference>
<evidence type="ECO:0000259" key="4">
    <source>
        <dbReference type="Pfam" id="PF00082"/>
    </source>
</evidence>
<dbReference type="InterPro" id="IPR000209">
    <property type="entry name" value="Peptidase_S8/S53_dom"/>
</dbReference>
<evidence type="ECO:0008006" key="8">
    <source>
        <dbReference type="Google" id="ProtNLM"/>
    </source>
</evidence>
<dbReference type="InterPro" id="IPR041469">
    <property type="entry name" value="Subtilisin-like_FN3"/>
</dbReference>